<dbReference type="Gene3D" id="2.40.170.20">
    <property type="entry name" value="TonB-dependent receptor, beta-barrel domain"/>
    <property type="match status" value="1"/>
</dbReference>
<name>A0A1I7DTW8_9HYPH</name>
<feature type="chain" id="PRO_5010267969" evidence="16">
    <location>
        <begin position="27"/>
        <end position="761"/>
    </location>
</feature>
<dbReference type="Pfam" id="PF07715">
    <property type="entry name" value="Plug"/>
    <property type="match status" value="1"/>
</dbReference>
<dbReference type="InterPro" id="IPR036942">
    <property type="entry name" value="Beta-barrel_TonB_sf"/>
</dbReference>
<keyword evidence="12" id="KW-0675">Receptor</keyword>
<organism evidence="19 20">
    <name type="scientific">Pseudovibrio denitrificans</name>
    <dbReference type="NCBI Taxonomy" id="258256"/>
    <lineage>
        <taxon>Bacteria</taxon>
        <taxon>Pseudomonadati</taxon>
        <taxon>Pseudomonadota</taxon>
        <taxon>Alphaproteobacteria</taxon>
        <taxon>Hyphomicrobiales</taxon>
        <taxon>Stappiaceae</taxon>
        <taxon>Pseudovibrio</taxon>
    </lineage>
</organism>
<evidence type="ECO:0000256" key="10">
    <source>
        <dbReference type="ARBA" id="ARBA00023077"/>
    </source>
</evidence>
<evidence type="ECO:0000259" key="18">
    <source>
        <dbReference type="Pfam" id="PF07715"/>
    </source>
</evidence>
<dbReference type="RefSeq" id="WP_054784216.1">
    <property type="nucleotide sequence ID" value="NZ_FPBD01000010.1"/>
</dbReference>
<dbReference type="InterPro" id="IPR037066">
    <property type="entry name" value="Plug_dom_sf"/>
</dbReference>
<dbReference type="GO" id="GO:0009279">
    <property type="term" value="C:cell outer membrane"/>
    <property type="evidence" value="ECO:0007669"/>
    <property type="project" value="UniProtKB-SubCell"/>
</dbReference>
<dbReference type="PANTHER" id="PTHR32552:SF68">
    <property type="entry name" value="FERRICHROME OUTER MEMBRANE TRANSPORTER_PHAGE RECEPTOR"/>
    <property type="match status" value="1"/>
</dbReference>
<evidence type="ECO:0000256" key="14">
    <source>
        <dbReference type="PROSITE-ProRule" id="PRU01360"/>
    </source>
</evidence>
<feature type="domain" description="TonB-dependent receptor-like beta-barrel" evidence="17">
    <location>
        <begin position="250"/>
        <end position="716"/>
    </location>
</feature>
<keyword evidence="10 15" id="KW-0798">TonB box</keyword>
<reference evidence="20" key="1">
    <citation type="submission" date="2016-10" db="EMBL/GenBank/DDBJ databases">
        <authorList>
            <person name="Varghese N."/>
            <person name="Submissions S."/>
        </authorList>
    </citation>
    <scope>NUCLEOTIDE SEQUENCE [LARGE SCALE GENOMIC DNA]</scope>
    <source>
        <strain evidence="20">DSM 17465</strain>
    </source>
</reference>
<dbReference type="InterPro" id="IPR010105">
    <property type="entry name" value="TonB_sidphr_rcpt"/>
</dbReference>
<feature type="domain" description="TonB-dependent receptor plug" evidence="18">
    <location>
        <begin position="72"/>
        <end position="175"/>
    </location>
</feature>
<evidence type="ECO:0000256" key="12">
    <source>
        <dbReference type="ARBA" id="ARBA00023170"/>
    </source>
</evidence>
<evidence type="ECO:0000256" key="2">
    <source>
        <dbReference type="ARBA" id="ARBA00009810"/>
    </source>
</evidence>
<dbReference type="CDD" id="cd01347">
    <property type="entry name" value="ligand_gated_channel"/>
    <property type="match status" value="1"/>
</dbReference>
<keyword evidence="4 14" id="KW-1134">Transmembrane beta strand</keyword>
<feature type="signal peptide" evidence="16">
    <location>
        <begin position="1"/>
        <end position="26"/>
    </location>
</feature>
<evidence type="ECO:0000256" key="16">
    <source>
        <dbReference type="SAM" id="SignalP"/>
    </source>
</evidence>
<dbReference type="Proteomes" id="UP000183371">
    <property type="component" value="Unassembled WGS sequence"/>
</dbReference>
<keyword evidence="20" id="KW-1185">Reference proteome</keyword>
<evidence type="ECO:0000256" key="1">
    <source>
        <dbReference type="ARBA" id="ARBA00004571"/>
    </source>
</evidence>
<evidence type="ECO:0000256" key="6">
    <source>
        <dbReference type="ARBA" id="ARBA00022692"/>
    </source>
</evidence>
<evidence type="ECO:0000313" key="19">
    <source>
        <dbReference type="EMBL" id="SFU15109.1"/>
    </source>
</evidence>
<evidence type="ECO:0000313" key="20">
    <source>
        <dbReference type="Proteomes" id="UP000183371"/>
    </source>
</evidence>
<accession>A0A1I7DTW8</accession>
<dbReference type="GO" id="GO:0015344">
    <property type="term" value="F:siderophore uptake transmembrane transporter activity"/>
    <property type="evidence" value="ECO:0007669"/>
    <property type="project" value="TreeGrafter"/>
</dbReference>
<keyword evidence="13 14" id="KW-0998">Cell outer membrane</keyword>
<comment type="subcellular location">
    <subcellularLocation>
        <location evidence="1 14">Cell outer membrane</location>
        <topology evidence="1 14">Multi-pass membrane protein</topology>
    </subcellularLocation>
</comment>
<dbReference type="PANTHER" id="PTHR32552">
    <property type="entry name" value="FERRICHROME IRON RECEPTOR-RELATED"/>
    <property type="match status" value="1"/>
</dbReference>
<keyword evidence="7 16" id="KW-0732">Signal</keyword>
<keyword evidence="9" id="KW-0406">Ion transport</keyword>
<dbReference type="EMBL" id="FPBD01000010">
    <property type="protein sequence ID" value="SFU15109.1"/>
    <property type="molecule type" value="Genomic_DNA"/>
</dbReference>
<keyword evidence="3 14" id="KW-0813">Transport</keyword>
<proteinExistence type="inferred from homology"/>
<dbReference type="InterPro" id="IPR039426">
    <property type="entry name" value="TonB-dep_rcpt-like"/>
</dbReference>
<dbReference type="Gene3D" id="2.170.130.10">
    <property type="entry name" value="TonB-dependent receptor, plug domain"/>
    <property type="match status" value="1"/>
</dbReference>
<evidence type="ECO:0000256" key="7">
    <source>
        <dbReference type="ARBA" id="ARBA00022729"/>
    </source>
</evidence>
<evidence type="ECO:0000256" key="11">
    <source>
        <dbReference type="ARBA" id="ARBA00023136"/>
    </source>
</evidence>
<dbReference type="GO" id="GO:0038023">
    <property type="term" value="F:signaling receptor activity"/>
    <property type="evidence" value="ECO:0007669"/>
    <property type="project" value="InterPro"/>
</dbReference>
<keyword evidence="5" id="KW-0410">Iron transport</keyword>
<evidence type="ECO:0000256" key="9">
    <source>
        <dbReference type="ARBA" id="ARBA00023065"/>
    </source>
</evidence>
<evidence type="ECO:0000259" key="17">
    <source>
        <dbReference type="Pfam" id="PF00593"/>
    </source>
</evidence>
<dbReference type="NCBIfam" id="TIGR01783">
    <property type="entry name" value="TonB-siderophor"/>
    <property type="match status" value="1"/>
</dbReference>
<dbReference type="SUPFAM" id="SSF56935">
    <property type="entry name" value="Porins"/>
    <property type="match status" value="1"/>
</dbReference>
<dbReference type="AlphaFoldDB" id="A0A1I7DTW8"/>
<evidence type="ECO:0000256" key="4">
    <source>
        <dbReference type="ARBA" id="ARBA00022452"/>
    </source>
</evidence>
<evidence type="ECO:0000256" key="15">
    <source>
        <dbReference type="RuleBase" id="RU003357"/>
    </source>
</evidence>
<comment type="similarity">
    <text evidence="2 14 15">Belongs to the TonB-dependent receptor family.</text>
</comment>
<dbReference type="PROSITE" id="PS52016">
    <property type="entry name" value="TONB_DEPENDENT_REC_3"/>
    <property type="match status" value="1"/>
</dbReference>
<evidence type="ECO:0000256" key="5">
    <source>
        <dbReference type="ARBA" id="ARBA00022496"/>
    </source>
</evidence>
<dbReference type="GO" id="GO:0015891">
    <property type="term" value="P:siderophore transport"/>
    <property type="evidence" value="ECO:0007669"/>
    <property type="project" value="InterPro"/>
</dbReference>
<gene>
    <name evidence="19" type="ORF">SAMN05444141_110127</name>
</gene>
<dbReference type="Pfam" id="PF00593">
    <property type="entry name" value="TonB_dep_Rec_b-barrel"/>
    <property type="match status" value="1"/>
</dbReference>
<evidence type="ECO:0000256" key="3">
    <source>
        <dbReference type="ARBA" id="ARBA00022448"/>
    </source>
</evidence>
<keyword evidence="8" id="KW-0408">Iron</keyword>
<dbReference type="InterPro" id="IPR012910">
    <property type="entry name" value="Plug_dom"/>
</dbReference>
<evidence type="ECO:0000256" key="13">
    <source>
        <dbReference type="ARBA" id="ARBA00023237"/>
    </source>
</evidence>
<sequence>MGIHYKSALLSGSSISLLLLTGIAAAQEASSSNQDLDEVVVYGSTVAEDALAPTLGYVPTETASAGRIGLPIEETPRSVSVVSSQQMEDQGAESIVDAISYSAGVVPAIYGFDLRYDNYAIRGFESAVGGLNYRDGLPLRIFAWGGWNIEPFGVERVEVLRGPSSDLFGANQPGGLVNTVTKRPQEEFSAVLQATYGNNNRKQLAADVTGSLSEDSPISYRIVGVGRLSDTQVDDVHDDRLYIAPSVTAKLGDKTKLTLLAQYQKDFQGESWQILPQHGTLLSNSQGSFDYDTFAGDPDRNGLERDQHYVGYELDHQFDNGLELYQRARIAYNKITYDGAYNGGAVDFDTLLAGGAPQVSGVDTAILVKNEVEETGYQGSIDTALKYDATFGSVETQFIAGLDYYKGYSEADLGSGYAGEKNLFTGEITNLLPTLPGVNPALLKDYTGFSDQSVTQTGLYAAANSKIFDKFRLDLNIRHDWLDRDVKGERPEPGSSPAREQTFDRALTGRIGVSYVSDYGITPFASFGNSFDAPPAGMTKEGKAFKPTHAEQFEIGVKYAPTNFDGFFSVAGFQITKDNVLTNDPNNTGPLPASIQAGEVRVRGIEFEGAIELYSGLSALGNYTYLDTEVTKDTTASLVGNQLERIPEHAGSLWLKYNFAEDTWLKGLSVAAGARYLGERFGDNENAIKLDAVTLFDAALSYEYRNLKLSFTGRNLADKSFISHCGKASLASLVPAALNVDSHNCTYGKGRELRLQLTSTF</sequence>
<dbReference type="InterPro" id="IPR000531">
    <property type="entry name" value="Beta-barrel_TonB"/>
</dbReference>
<keyword evidence="6 14" id="KW-0812">Transmembrane</keyword>
<keyword evidence="11 14" id="KW-0472">Membrane</keyword>
<evidence type="ECO:0000256" key="8">
    <source>
        <dbReference type="ARBA" id="ARBA00023004"/>
    </source>
</evidence>
<protein>
    <submittedName>
        <fullName evidence="19">Iron complex outermembrane recepter protein</fullName>
    </submittedName>
</protein>